<evidence type="ECO:0000259" key="2">
    <source>
        <dbReference type="Pfam" id="PF07727"/>
    </source>
</evidence>
<dbReference type="EMBL" id="QGNW01001615">
    <property type="protein sequence ID" value="RVW35063.1"/>
    <property type="molecule type" value="Genomic_DNA"/>
</dbReference>
<comment type="caution">
    <text evidence="3">The sequence shown here is derived from an EMBL/GenBank/DDBJ whole genome shotgun (WGS) entry which is preliminary data.</text>
</comment>
<evidence type="ECO:0000313" key="3">
    <source>
        <dbReference type="EMBL" id="RVW35063.1"/>
    </source>
</evidence>
<dbReference type="InterPro" id="IPR013103">
    <property type="entry name" value="RVT_2"/>
</dbReference>
<organism evidence="3 4">
    <name type="scientific">Vitis vinifera</name>
    <name type="common">Grape</name>
    <dbReference type="NCBI Taxonomy" id="29760"/>
    <lineage>
        <taxon>Eukaryota</taxon>
        <taxon>Viridiplantae</taxon>
        <taxon>Streptophyta</taxon>
        <taxon>Embryophyta</taxon>
        <taxon>Tracheophyta</taxon>
        <taxon>Spermatophyta</taxon>
        <taxon>Magnoliopsida</taxon>
        <taxon>eudicotyledons</taxon>
        <taxon>Gunneridae</taxon>
        <taxon>Pentapetalae</taxon>
        <taxon>rosids</taxon>
        <taxon>Vitales</taxon>
        <taxon>Vitaceae</taxon>
        <taxon>Viteae</taxon>
        <taxon>Vitis</taxon>
    </lineage>
</organism>
<accession>A0A438DHZ0</accession>
<sequence>MSTKLRVYTRRKFNSNTGNNQVNLEYGQSSAPSSQNLGNLPMDSTLLPIFDLDIPIGNPKREALGHSEWRSVVQEKMNALLKNRTWDIVDLPKEKKTVGCKWVFTIKCKPNGSIERYKARLVDKGFTQTYGIDHQETFAAFAKINSAITPSGQISLAISQSDHLSLSLSLSLSFRSSVPVLRAKGENAFRSVESSSETLTAPATFPGELPANFPATVFSTPQGSAWRRSPICPKAPEPETHPRAAHARFSGRRLASHAPARETLSGDALPPPGSPDADQPPFLPVCAI</sequence>
<name>A0A438DHZ0_VITVI</name>
<feature type="domain" description="Reverse transcriptase Ty1/copia-type" evidence="2">
    <location>
        <begin position="83"/>
        <end position="146"/>
    </location>
</feature>
<gene>
    <name evidence="3" type="primary">RE1_3085</name>
    <name evidence="3" type="ORF">CK203_079824</name>
</gene>
<proteinExistence type="predicted"/>
<evidence type="ECO:0000256" key="1">
    <source>
        <dbReference type="SAM" id="MobiDB-lite"/>
    </source>
</evidence>
<evidence type="ECO:0000313" key="4">
    <source>
        <dbReference type="Proteomes" id="UP000288805"/>
    </source>
</evidence>
<dbReference type="Pfam" id="PF07727">
    <property type="entry name" value="RVT_2"/>
    <property type="match status" value="1"/>
</dbReference>
<dbReference type="AlphaFoldDB" id="A0A438DHZ0"/>
<protein>
    <submittedName>
        <fullName evidence="3">Retrovirus-related Pol polyprotein from transposon RE1</fullName>
    </submittedName>
</protein>
<feature type="region of interest" description="Disordered" evidence="1">
    <location>
        <begin position="224"/>
        <end position="283"/>
    </location>
</feature>
<dbReference type="Proteomes" id="UP000288805">
    <property type="component" value="Unassembled WGS sequence"/>
</dbReference>
<feature type="compositionally biased region" description="Basic residues" evidence="1">
    <location>
        <begin position="243"/>
        <end position="255"/>
    </location>
</feature>
<reference evidence="3 4" key="1">
    <citation type="journal article" date="2018" name="PLoS Genet.">
        <title>Population sequencing reveals clonal diversity and ancestral inbreeding in the grapevine cultivar Chardonnay.</title>
        <authorList>
            <person name="Roach M.J."/>
            <person name="Johnson D.L."/>
            <person name="Bohlmann J."/>
            <person name="van Vuuren H.J."/>
            <person name="Jones S.J."/>
            <person name="Pretorius I.S."/>
            <person name="Schmidt S.A."/>
            <person name="Borneman A.R."/>
        </authorList>
    </citation>
    <scope>NUCLEOTIDE SEQUENCE [LARGE SCALE GENOMIC DNA]</scope>
    <source>
        <strain evidence="4">cv. Chardonnay</strain>
        <tissue evidence="3">Leaf</tissue>
    </source>
</reference>